<dbReference type="GO" id="GO:0019843">
    <property type="term" value="F:rRNA binding"/>
    <property type="evidence" value="ECO:0007669"/>
    <property type="project" value="UniProtKB-KW"/>
</dbReference>
<feature type="domain" description="Ribosomal protein L9" evidence="7">
    <location>
        <begin position="1"/>
        <end position="46"/>
    </location>
</feature>
<dbReference type="GO" id="GO:0006412">
    <property type="term" value="P:translation"/>
    <property type="evidence" value="ECO:0007669"/>
    <property type="project" value="InterPro"/>
</dbReference>
<dbReference type="GO" id="GO:1990904">
    <property type="term" value="C:ribonucleoprotein complex"/>
    <property type="evidence" value="ECO:0007669"/>
    <property type="project" value="UniProtKB-KW"/>
</dbReference>
<dbReference type="Gene3D" id="3.40.5.10">
    <property type="entry name" value="Ribosomal protein L9, N-terminal domain"/>
    <property type="match status" value="1"/>
</dbReference>
<organism evidence="9">
    <name type="scientific">bioreactor metagenome</name>
    <dbReference type="NCBI Taxonomy" id="1076179"/>
    <lineage>
        <taxon>unclassified sequences</taxon>
        <taxon>metagenomes</taxon>
        <taxon>ecological metagenomes</taxon>
    </lineage>
</organism>
<evidence type="ECO:0000256" key="4">
    <source>
        <dbReference type="ARBA" id="ARBA00022980"/>
    </source>
</evidence>
<dbReference type="InterPro" id="IPR009027">
    <property type="entry name" value="Ribosomal_bL9/RNase_H1_N"/>
</dbReference>
<proteinExistence type="inferred from homology"/>
<evidence type="ECO:0000256" key="3">
    <source>
        <dbReference type="ARBA" id="ARBA00022884"/>
    </source>
</evidence>
<keyword evidence="5" id="KW-0687">Ribonucleoprotein</keyword>
<dbReference type="InterPro" id="IPR020594">
    <property type="entry name" value="Ribosomal_bL9_bac/chp"/>
</dbReference>
<evidence type="ECO:0000256" key="2">
    <source>
        <dbReference type="ARBA" id="ARBA00022730"/>
    </source>
</evidence>
<dbReference type="Pfam" id="PF01281">
    <property type="entry name" value="Ribosomal_L9_N"/>
    <property type="match status" value="1"/>
</dbReference>
<dbReference type="Gene3D" id="3.10.430.100">
    <property type="entry name" value="Ribosomal protein L9, C-terminal domain"/>
    <property type="match status" value="1"/>
</dbReference>
<gene>
    <name evidence="9" type="primary">rplI_31</name>
    <name evidence="9" type="ORF">SDC9_90871</name>
</gene>
<comment type="similarity">
    <text evidence="1">Belongs to the bacterial ribosomal protein bL9 family.</text>
</comment>
<evidence type="ECO:0000259" key="8">
    <source>
        <dbReference type="Pfam" id="PF03948"/>
    </source>
</evidence>
<dbReference type="EMBL" id="VSSQ01010385">
    <property type="protein sequence ID" value="MPM44193.1"/>
    <property type="molecule type" value="Genomic_DNA"/>
</dbReference>
<dbReference type="SUPFAM" id="SSF55658">
    <property type="entry name" value="L9 N-domain-like"/>
    <property type="match status" value="1"/>
</dbReference>
<evidence type="ECO:0000256" key="5">
    <source>
        <dbReference type="ARBA" id="ARBA00023274"/>
    </source>
</evidence>
<dbReference type="InterPro" id="IPR020070">
    <property type="entry name" value="Ribosomal_bL9_N"/>
</dbReference>
<dbReference type="HAMAP" id="MF_00503">
    <property type="entry name" value="Ribosomal_bL9"/>
    <property type="match status" value="1"/>
</dbReference>
<evidence type="ECO:0000256" key="1">
    <source>
        <dbReference type="ARBA" id="ARBA00010605"/>
    </source>
</evidence>
<dbReference type="InterPro" id="IPR036935">
    <property type="entry name" value="Ribosomal_bL9_N_sf"/>
</dbReference>
<dbReference type="NCBIfam" id="TIGR00158">
    <property type="entry name" value="L9"/>
    <property type="match status" value="1"/>
</dbReference>
<dbReference type="InterPro" id="IPR036791">
    <property type="entry name" value="Ribosomal_bL9_C_sf"/>
</dbReference>
<keyword evidence="3" id="KW-0694">RNA-binding</keyword>
<evidence type="ECO:0000256" key="6">
    <source>
        <dbReference type="ARBA" id="ARBA00035456"/>
    </source>
</evidence>
<dbReference type="SUPFAM" id="SSF55653">
    <property type="entry name" value="Ribosomal protein L9 C-domain"/>
    <property type="match status" value="1"/>
</dbReference>
<dbReference type="GO" id="GO:0005840">
    <property type="term" value="C:ribosome"/>
    <property type="evidence" value="ECO:0007669"/>
    <property type="project" value="UniProtKB-KW"/>
</dbReference>
<evidence type="ECO:0000259" key="7">
    <source>
        <dbReference type="Pfam" id="PF01281"/>
    </source>
</evidence>
<dbReference type="FunFam" id="3.10.430.100:FF:000006">
    <property type="entry name" value="50S ribosomal protein L9"/>
    <property type="match status" value="1"/>
</dbReference>
<accession>A0A645A015</accession>
<comment type="caution">
    <text evidence="9">The sequence shown here is derived from an EMBL/GenBank/DDBJ whole genome shotgun (WGS) entry which is preliminary data.</text>
</comment>
<reference evidence="9" key="1">
    <citation type="submission" date="2019-08" db="EMBL/GenBank/DDBJ databases">
        <authorList>
            <person name="Kucharzyk K."/>
            <person name="Murdoch R.W."/>
            <person name="Higgins S."/>
            <person name="Loffler F."/>
        </authorList>
    </citation>
    <scope>NUCLEOTIDE SEQUENCE</scope>
</reference>
<feature type="domain" description="Large ribosomal subunit protein bL9 C-terminal" evidence="8">
    <location>
        <begin position="63"/>
        <end position="148"/>
    </location>
</feature>
<dbReference type="Pfam" id="PF03948">
    <property type="entry name" value="Ribosomal_L9_C"/>
    <property type="match status" value="1"/>
</dbReference>
<dbReference type="AlphaFoldDB" id="A0A645A015"/>
<name>A0A645A015_9ZZZZ</name>
<dbReference type="GO" id="GO:0003735">
    <property type="term" value="F:structural constituent of ribosome"/>
    <property type="evidence" value="ECO:0007669"/>
    <property type="project" value="InterPro"/>
</dbReference>
<keyword evidence="2" id="KW-0699">rRNA-binding</keyword>
<dbReference type="InterPro" id="IPR020069">
    <property type="entry name" value="Ribosomal_bL9_C"/>
</dbReference>
<keyword evidence="4 9" id="KW-0689">Ribosomal protein</keyword>
<dbReference type="InterPro" id="IPR000244">
    <property type="entry name" value="Ribosomal_bL9"/>
</dbReference>
<evidence type="ECO:0000313" key="9">
    <source>
        <dbReference type="EMBL" id="MPM44193.1"/>
    </source>
</evidence>
<dbReference type="PANTHER" id="PTHR21368">
    <property type="entry name" value="50S RIBOSOMAL PROTEIN L9"/>
    <property type="match status" value="1"/>
</dbReference>
<protein>
    <recommendedName>
        <fullName evidence="6">50S ribosomal protein L9</fullName>
    </recommendedName>
</protein>
<sequence>MEIILKQDVPNLGHKDDIVIVRNGYATNYLIPQGFAILATPSAKKMHAENMRQRAHKETKIREEAQALAAKLEGIQVTLATKVSSTGKIFGSVNNIQIAEALAAKGFEIDRRNITISGEEAVKEVGIYDAVVKCHKEIKANIKIEVVAED</sequence>